<keyword evidence="1" id="KW-0812">Transmembrane</keyword>
<protein>
    <recommendedName>
        <fullName evidence="4">HupE/UreJ family protein</fullName>
    </recommendedName>
</protein>
<dbReference type="EMBL" id="QGKL01000042">
    <property type="protein sequence ID" value="PWQ93441.1"/>
    <property type="molecule type" value="Genomic_DNA"/>
</dbReference>
<name>A0A317C5E7_9GAMM</name>
<dbReference type="AlphaFoldDB" id="A0A317C5E7"/>
<dbReference type="Proteomes" id="UP000245506">
    <property type="component" value="Unassembled WGS sequence"/>
</dbReference>
<reference evidence="2 3" key="1">
    <citation type="submission" date="2018-05" db="EMBL/GenBank/DDBJ databases">
        <title>Leucothrix arctica sp. nov., isolated from Arctic seawater.</title>
        <authorList>
            <person name="Choi A."/>
            <person name="Baek K."/>
        </authorList>
    </citation>
    <scope>NUCLEOTIDE SEQUENCE [LARGE SCALE GENOMIC DNA]</scope>
    <source>
        <strain evidence="2 3">IMCC9719</strain>
    </source>
</reference>
<keyword evidence="3" id="KW-1185">Reference proteome</keyword>
<comment type="caution">
    <text evidence="2">The sequence shown here is derived from an EMBL/GenBank/DDBJ whole genome shotgun (WGS) entry which is preliminary data.</text>
</comment>
<keyword evidence="1" id="KW-1133">Transmembrane helix</keyword>
<dbReference type="RefSeq" id="WP_109825228.1">
    <property type="nucleotide sequence ID" value="NZ_QGKL01000042.1"/>
</dbReference>
<feature type="transmembrane region" description="Helical" evidence="1">
    <location>
        <begin position="134"/>
        <end position="150"/>
    </location>
</feature>
<dbReference type="Pfam" id="PF13795">
    <property type="entry name" value="HupE_UreJ_2"/>
    <property type="match status" value="1"/>
</dbReference>
<evidence type="ECO:0000256" key="1">
    <source>
        <dbReference type="SAM" id="Phobius"/>
    </source>
</evidence>
<feature type="transmembrane region" description="Helical" evidence="1">
    <location>
        <begin position="170"/>
        <end position="197"/>
    </location>
</feature>
<proteinExistence type="predicted"/>
<evidence type="ECO:0000313" key="2">
    <source>
        <dbReference type="EMBL" id="PWQ93441.1"/>
    </source>
</evidence>
<sequence length="229" mass="25124">MIKLTDITTPKILLLLVIIASSILGQAFAHGVAGTDQSYLMQLDGVHAFPMMYLGAKHMVTGYDHLLYLACVIFFLRDLKDVIKFVSLFAIGHSITLLFGVLSGIHVNVFFIDAIIGLSVCYKALENLGTIRFLDPKIAVFGFGLVHGFGLSSKLQDLSLSEDGLISNMIYFNVGVEIGQIIALTFLFLLFSWLRSLKNFSNIARDSNVVLFGAGLVLFGMQTVGFFIT</sequence>
<gene>
    <name evidence="2" type="ORF">DKT75_17585</name>
</gene>
<feature type="transmembrane region" description="Helical" evidence="1">
    <location>
        <begin position="209"/>
        <end position="228"/>
    </location>
</feature>
<dbReference type="OrthoDB" id="9808870at2"/>
<feature type="transmembrane region" description="Helical" evidence="1">
    <location>
        <begin position="53"/>
        <end position="75"/>
    </location>
</feature>
<accession>A0A317C5E7</accession>
<feature type="transmembrane region" description="Helical" evidence="1">
    <location>
        <begin position="105"/>
        <end position="122"/>
    </location>
</feature>
<evidence type="ECO:0008006" key="4">
    <source>
        <dbReference type="Google" id="ProtNLM"/>
    </source>
</evidence>
<organism evidence="2 3">
    <name type="scientific">Leucothrix arctica</name>
    <dbReference type="NCBI Taxonomy" id="1481894"/>
    <lineage>
        <taxon>Bacteria</taxon>
        <taxon>Pseudomonadati</taxon>
        <taxon>Pseudomonadota</taxon>
        <taxon>Gammaproteobacteria</taxon>
        <taxon>Thiotrichales</taxon>
        <taxon>Thiotrichaceae</taxon>
        <taxon>Leucothrix</taxon>
    </lineage>
</organism>
<evidence type="ECO:0000313" key="3">
    <source>
        <dbReference type="Proteomes" id="UP000245506"/>
    </source>
</evidence>
<keyword evidence="1" id="KW-0472">Membrane</keyword>
<dbReference type="InterPro" id="IPR032809">
    <property type="entry name" value="Put_HupE_UreJ"/>
</dbReference>